<name>A0A0D0MF38_VARPD</name>
<evidence type="ECO:0000256" key="1">
    <source>
        <dbReference type="SAM" id="MobiDB-lite"/>
    </source>
</evidence>
<reference evidence="3 4" key="1">
    <citation type="submission" date="2014-12" db="EMBL/GenBank/DDBJ databases">
        <title>16Stimator: statistical estimation of ribosomal gene copy numbers from draft genome assemblies.</title>
        <authorList>
            <person name="Perisin M.A."/>
            <person name="Vetter M."/>
            <person name="Gilbert J.A."/>
            <person name="Bergelson J."/>
        </authorList>
    </citation>
    <scope>NUCLEOTIDE SEQUENCE [LARGE SCALE GENOMIC DNA]</scope>
    <source>
        <strain evidence="3 4">MEDvA23</strain>
    </source>
</reference>
<comment type="caution">
    <text evidence="3">The sequence shown here is derived from an EMBL/GenBank/DDBJ whole genome shotgun (WGS) entry which is preliminary data.</text>
</comment>
<dbReference type="EMBL" id="JXQQ01000038">
    <property type="protein sequence ID" value="KIQ30906.1"/>
    <property type="molecule type" value="Genomic_DNA"/>
</dbReference>
<proteinExistence type="predicted"/>
<dbReference type="OrthoDB" id="6658595at2"/>
<feature type="chain" id="PRO_5002227991" evidence="2">
    <location>
        <begin position="25"/>
        <end position="296"/>
    </location>
</feature>
<evidence type="ECO:0000256" key="2">
    <source>
        <dbReference type="SAM" id="SignalP"/>
    </source>
</evidence>
<sequence>MASSKLSFASASVLAGALVLSGCATTDMQMGSQSAKTVATGSAAGSATAGESSALERCDSPLGTVSLIENVNAGWYTVLTGEYKLPPTANLLRLLVQQSNCFVVVERGAAGMNAMTRERALMQSGEMRGGSNFGRGQMVASDYGLSPEIVFSNNDAGGLGGALGGLVGGGRGRAIASIGASLQTKEASALLTLIDNRSGVQVAASEGSASKTDFAGFAGLGGYSGAGGIGGYTRTPQGKVIAAAFMDAFNQMVRSLRNYKAQTVRGQGLGGGGRLGVDGGAAPSQTSAPAARNRRK</sequence>
<keyword evidence="2" id="KW-0732">Signal</keyword>
<organism evidence="3 4">
    <name type="scientific">Variovorax paradoxus</name>
    <dbReference type="NCBI Taxonomy" id="34073"/>
    <lineage>
        <taxon>Bacteria</taxon>
        <taxon>Pseudomonadati</taxon>
        <taxon>Pseudomonadota</taxon>
        <taxon>Betaproteobacteria</taxon>
        <taxon>Burkholderiales</taxon>
        <taxon>Comamonadaceae</taxon>
        <taxon>Variovorax</taxon>
    </lineage>
</organism>
<dbReference type="PROSITE" id="PS51257">
    <property type="entry name" value="PROKAR_LIPOPROTEIN"/>
    <property type="match status" value="1"/>
</dbReference>
<feature type="region of interest" description="Disordered" evidence="1">
    <location>
        <begin position="270"/>
        <end position="296"/>
    </location>
</feature>
<feature type="compositionally biased region" description="Gly residues" evidence="1">
    <location>
        <begin position="270"/>
        <end position="279"/>
    </location>
</feature>
<gene>
    <name evidence="3" type="ORF">RT97_17080</name>
</gene>
<dbReference type="AlphaFoldDB" id="A0A0D0MF38"/>
<protein>
    <submittedName>
        <fullName evidence="3">Peptidoglycan-binding protein</fullName>
    </submittedName>
</protein>
<feature type="signal peptide" evidence="2">
    <location>
        <begin position="1"/>
        <end position="24"/>
    </location>
</feature>
<dbReference type="Proteomes" id="UP000032067">
    <property type="component" value="Unassembled WGS sequence"/>
</dbReference>
<dbReference type="RefSeq" id="WP_042579989.1">
    <property type="nucleotide sequence ID" value="NZ_JXQQ01000038.1"/>
</dbReference>
<evidence type="ECO:0000313" key="3">
    <source>
        <dbReference type="EMBL" id="KIQ30906.1"/>
    </source>
</evidence>
<accession>A0A0D0MF38</accession>
<evidence type="ECO:0000313" key="4">
    <source>
        <dbReference type="Proteomes" id="UP000032067"/>
    </source>
</evidence>